<evidence type="ECO:0000256" key="2">
    <source>
        <dbReference type="ARBA" id="ARBA00009320"/>
    </source>
</evidence>
<dbReference type="InterPro" id="IPR036038">
    <property type="entry name" value="Aminotransferase-like"/>
</dbReference>
<dbReference type="AlphaFoldDB" id="A0A0M0KDS1"/>
<evidence type="ECO:0000256" key="3">
    <source>
        <dbReference type="ARBA" id="ARBA00011738"/>
    </source>
</evidence>
<accession>A0A4Y7WYV9</accession>
<dbReference type="PANTHER" id="PTHR42743">
    <property type="entry name" value="AMINO-ACID AMINOTRANSFERASE"/>
    <property type="match status" value="1"/>
</dbReference>
<organism evidence="5">
    <name type="scientific">Halalkalibacterium halodurans</name>
    <name type="common">Bacillus halodurans</name>
    <dbReference type="NCBI Taxonomy" id="86665"/>
    <lineage>
        <taxon>Bacteria</taxon>
        <taxon>Bacillati</taxon>
        <taxon>Bacillota</taxon>
        <taxon>Bacilli</taxon>
        <taxon>Bacillales</taxon>
        <taxon>Bacillaceae</taxon>
        <taxon>Halalkalibacterium (ex Joshi et al. 2022)</taxon>
    </lineage>
</organism>
<dbReference type="SUPFAM" id="SSF56752">
    <property type="entry name" value="D-aminoacid aminotransferase-like PLP-dependent enzymes"/>
    <property type="match status" value="1"/>
</dbReference>
<accession>A0A0M0KDS1</accession>
<comment type="subunit">
    <text evidence="3">Homodimer.</text>
</comment>
<dbReference type="GO" id="GO:0046394">
    <property type="term" value="P:carboxylic acid biosynthetic process"/>
    <property type="evidence" value="ECO:0007669"/>
    <property type="project" value="UniProtKB-ARBA"/>
</dbReference>
<dbReference type="InterPro" id="IPR050571">
    <property type="entry name" value="Class-IV_PLP-Dep_Aminotrnsfr"/>
</dbReference>
<proteinExistence type="inferred from homology"/>
<protein>
    <submittedName>
        <fullName evidence="5">4-amino-4-deoxychorismate lyase</fullName>
    </submittedName>
</protein>
<evidence type="ECO:0000256" key="4">
    <source>
        <dbReference type="ARBA" id="ARBA00022898"/>
    </source>
</evidence>
<dbReference type="InterPro" id="IPR043132">
    <property type="entry name" value="BCAT-like_C"/>
</dbReference>
<comment type="cofactor">
    <cofactor evidence="1">
        <name>pyridoxal 5'-phosphate</name>
        <dbReference type="ChEBI" id="CHEBI:597326"/>
    </cofactor>
</comment>
<dbReference type="GO" id="GO:0005829">
    <property type="term" value="C:cytosol"/>
    <property type="evidence" value="ECO:0007669"/>
    <property type="project" value="TreeGrafter"/>
</dbReference>
<dbReference type="Pfam" id="PF01063">
    <property type="entry name" value="Aminotran_4"/>
    <property type="match status" value="1"/>
</dbReference>
<keyword evidence="5" id="KW-0456">Lyase</keyword>
<keyword evidence="4" id="KW-0663">Pyridoxal phosphate</keyword>
<sequence>MYMYVNDKLVKEEEAIISPFDHGYMYGLGLFETFRLYEGHPFLLDDHFVRLEEGLRALAIDWTYNRSHVLHQLATLCNKNGVRNAYIRWNVSAGPGPIGLYTDTYKEPTVIIYMKSLPQGLSTRKTGTLLELRRNTPEGDRRLKSHHFLNNVLGKREVAKDPQTEGIFLTEDGVLAEGLTSNVFWVKNGVVYTPSVDTGILNGITRQFVLTLCDKQGIPWREGRYPKEALLKADGAFITNSIQEIVTLTSVGQAEFNQDEAVIMSLRKSYQKYCTKLWSKNEIKEGKQDVNNTCK</sequence>
<dbReference type="InterPro" id="IPR043131">
    <property type="entry name" value="BCAT-like_N"/>
</dbReference>
<dbReference type="Gene3D" id="3.30.470.10">
    <property type="match status" value="1"/>
</dbReference>
<dbReference type="PATRIC" id="fig|136160.3.peg.7"/>
<dbReference type="Gene3D" id="3.20.10.10">
    <property type="entry name" value="D-amino Acid Aminotransferase, subunit A, domain 2"/>
    <property type="match status" value="1"/>
</dbReference>
<dbReference type="EMBL" id="LILD01000009">
    <property type="protein sequence ID" value="KOO36558.1"/>
    <property type="molecule type" value="Genomic_DNA"/>
</dbReference>
<dbReference type="GeneID" id="87595616"/>
<reference evidence="5" key="1">
    <citation type="submission" date="2015-08" db="EMBL/GenBank/DDBJ databases">
        <title>Complete DNA Sequence of Pseudomonas syringae pv. actinidiae, the Causal Agent of Kiwifruit Canker Disease.</title>
        <authorList>
            <person name="Rikkerink E.H.A."/>
            <person name="Fineran P.C."/>
        </authorList>
    </citation>
    <scope>NUCLEOTIDE SEQUENCE</scope>
    <source>
        <strain evidence="5">DSM 13666</strain>
    </source>
</reference>
<dbReference type="GO" id="GO:0008652">
    <property type="term" value="P:amino acid biosynthetic process"/>
    <property type="evidence" value="ECO:0007669"/>
    <property type="project" value="UniProtKB-ARBA"/>
</dbReference>
<evidence type="ECO:0000313" key="5">
    <source>
        <dbReference type="EMBL" id="KOO36558.1"/>
    </source>
</evidence>
<dbReference type="FunFam" id="3.20.10.10:FF:000002">
    <property type="entry name" value="D-alanine aminotransferase"/>
    <property type="match status" value="1"/>
</dbReference>
<evidence type="ECO:0000256" key="1">
    <source>
        <dbReference type="ARBA" id="ARBA00001933"/>
    </source>
</evidence>
<name>A0A0M0KDS1_ALKHA</name>
<dbReference type="PANTHER" id="PTHR42743:SF11">
    <property type="entry name" value="AMINODEOXYCHORISMATE LYASE"/>
    <property type="match status" value="1"/>
</dbReference>
<dbReference type="RefSeq" id="WP_053432319.1">
    <property type="nucleotide sequence ID" value="NZ_CP040441.1"/>
</dbReference>
<comment type="similarity">
    <text evidence="2">Belongs to the class-IV pyridoxal-phosphate-dependent aminotransferase family.</text>
</comment>
<dbReference type="GO" id="GO:0016829">
    <property type="term" value="F:lyase activity"/>
    <property type="evidence" value="ECO:0007669"/>
    <property type="project" value="UniProtKB-KW"/>
</dbReference>
<gene>
    <name evidence="5" type="ORF">AMD02_17605</name>
</gene>
<dbReference type="InterPro" id="IPR001544">
    <property type="entry name" value="Aminotrans_IV"/>
</dbReference>
<comment type="caution">
    <text evidence="5">The sequence shown here is derived from an EMBL/GenBank/DDBJ whole genome shotgun (WGS) entry which is preliminary data.</text>
</comment>
<dbReference type="NCBIfam" id="NF005800">
    <property type="entry name" value="PRK07650.1"/>
    <property type="match status" value="1"/>
</dbReference>